<evidence type="ECO:0000313" key="2">
    <source>
        <dbReference type="Proteomes" id="UP001501102"/>
    </source>
</evidence>
<protein>
    <submittedName>
        <fullName evidence="1">Uncharacterized protein</fullName>
    </submittedName>
</protein>
<gene>
    <name evidence="1" type="ORF">GCM10020221_15880</name>
</gene>
<accession>A0ABN3WLM3</accession>
<organism evidence="1 2">
    <name type="scientific">Streptomyces thioluteus</name>
    <dbReference type="NCBI Taxonomy" id="66431"/>
    <lineage>
        <taxon>Bacteria</taxon>
        <taxon>Bacillati</taxon>
        <taxon>Actinomycetota</taxon>
        <taxon>Actinomycetes</taxon>
        <taxon>Kitasatosporales</taxon>
        <taxon>Streptomycetaceae</taxon>
        <taxon>Streptomyces</taxon>
    </lineage>
</organism>
<dbReference type="EMBL" id="BAAAXZ010000061">
    <property type="protein sequence ID" value="GAA2920547.1"/>
    <property type="molecule type" value="Genomic_DNA"/>
</dbReference>
<comment type="caution">
    <text evidence="1">The sequence shown here is derived from an EMBL/GenBank/DDBJ whole genome shotgun (WGS) entry which is preliminary data.</text>
</comment>
<evidence type="ECO:0000313" key="1">
    <source>
        <dbReference type="EMBL" id="GAA2920547.1"/>
    </source>
</evidence>
<proteinExistence type="predicted"/>
<keyword evidence="2" id="KW-1185">Reference proteome</keyword>
<sequence length="101" mass="9476">MGGVRGASGGRGAAPVPPFLRFFRGSAPGPGAALRAVGVGGGCAPGSALRAVGGAPPLHPGGGCAPCTPDRGCAPGPAVRLRRIVLGLSACLGAHFGPSGV</sequence>
<reference evidence="1 2" key="1">
    <citation type="journal article" date="2019" name="Int. J. Syst. Evol. Microbiol.">
        <title>The Global Catalogue of Microorganisms (GCM) 10K type strain sequencing project: providing services to taxonomists for standard genome sequencing and annotation.</title>
        <authorList>
            <consortium name="The Broad Institute Genomics Platform"/>
            <consortium name="The Broad Institute Genome Sequencing Center for Infectious Disease"/>
            <person name="Wu L."/>
            <person name="Ma J."/>
        </authorList>
    </citation>
    <scope>NUCLEOTIDE SEQUENCE [LARGE SCALE GENOMIC DNA]</scope>
    <source>
        <strain evidence="1 2">JCM 4087</strain>
    </source>
</reference>
<name>A0ABN3WLM3_STRTU</name>
<dbReference type="Proteomes" id="UP001501102">
    <property type="component" value="Unassembled WGS sequence"/>
</dbReference>